<evidence type="ECO:0000313" key="1">
    <source>
        <dbReference type="EMBL" id="EGT49698.1"/>
    </source>
</evidence>
<dbReference type="Proteomes" id="UP000008068">
    <property type="component" value="Unassembled WGS sequence"/>
</dbReference>
<dbReference type="HOGENOM" id="CLU_940831_0_0_1"/>
<dbReference type="InterPro" id="IPR021942">
    <property type="entry name" value="DUF3557"/>
</dbReference>
<keyword evidence="2" id="KW-1185">Reference proteome</keyword>
<proteinExistence type="predicted"/>
<dbReference type="EMBL" id="GL379790">
    <property type="protein sequence ID" value="EGT49698.1"/>
    <property type="molecule type" value="Genomic_DNA"/>
</dbReference>
<dbReference type="PANTHER" id="PTHR31379">
    <property type="entry name" value="F-BOX C PROTEIN-RELATED-RELATED"/>
    <property type="match status" value="1"/>
</dbReference>
<dbReference type="PANTHER" id="PTHR31379:SF1">
    <property type="entry name" value="F-BOX C PROTEIN-RELATED"/>
    <property type="match status" value="1"/>
</dbReference>
<protein>
    <submittedName>
        <fullName evidence="1">Uncharacterized protein</fullName>
    </submittedName>
</protein>
<sequence length="296" mass="34631">MTSDRPLTYLSTECVVPYMSLYVRNSLSRQSPTFNHLYKKIPIRISRLQIKSRDGVTEIIADGVTYKLFRAPNAPSSQRPLNVLQIIDQTGRMKWEGYIRGCAYDANSYLFRFLLNNLRINALRVDDNIAHDYLCGNVDLKSWTLKNYEIKYIFILSYALLGIAQNVVLSRGIPLWTLSLKFKHPRIFLNYIFTDIEAIMFVQRSKYYARQAGYQVTEIIDSRERAIKIFNLIKRLKDYRVLEIQETKNTRFPECLSFSSGLEPLEVNIFLEEVEEGSIYHLHSKIEERGWADSQQ</sequence>
<accession>G0MDF8</accession>
<gene>
    <name evidence="1" type="ORF">CAEBREN_19363</name>
</gene>
<name>G0MDF8_CAEBE</name>
<dbReference type="AlphaFoldDB" id="G0MDF8"/>
<dbReference type="InParanoid" id="G0MDF8"/>
<organism evidence="2">
    <name type="scientific">Caenorhabditis brenneri</name>
    <name type="common">Nematode worm</name>
    <dbReference type="NCBI Taxonomy" id="135651"/>
    <lineage>
        <taxon>Eukaryota</taxon>
        <taxon>Metazoa</taxon>
        <taxon>Ecdysozoa</taxon>
        <taxon>Nematoda</taxon>
        <taxon>Chromadorea</taxon>
        <taxon>Rhabditida</taxon>
        <taxon>Rhabditina</taxon>
        <taxon>Rhabditomorpha</taxon>
        <taxon>Rhabditoidea</taxon>
        <taxon>Rhabditidae</taxon>
        <taxon>Peloderinae</taxon>
        <taxon>Caenorhabditis</taxon>
    </lineage>
</organism>
<evidence type="ECO:0000313" key="2">
    <source>
        <dbReference type="Proteomes" id="UP000008068"/>
    </source>
</evidence>
<reference evidence="2" key="1">
    <citation type="submission" date="2011-07" db="EMBL/GenBank/DDBJ databases">
        <authorList>
            <consortium name="Caenorhabditis brenneri Sequencing and Analysis Consortium"/>
            <person name="Wilson R.K."/>
        </authorList>
    </citation>
    <scope>NUCLEOTIDE SEQUENCE [LARGE SCALE GENOMIC DNA]</scope>
    <source>
        <strain evidence="2">PB2801</strain>
    </source>
</reference>